<geneLocation type="plasmid" evidence="3">
    <name>2</name>
</geneLocation>
<dbReference type="AlphaFoldDB" id="A0A0H5PPB3"/>
<keyword evidence="3" id="KW-0614">Plasmid</keyword>
<organism evidence="3 4">
    <name type="scientific">Nocardia farcinica</name>
    <dbReference type="NCBI Taxonomy" id="37329"/>
    <lineage>
        <taxon>Bacteria</taxon>
        <taxon>Bacillati</taxon>
        <taxon>Actinomycetota</taxon>
        <taxon>Actinomycetes</taxon>
        <taxon>Mycobacteriales</taxon>
        <taxon>Nocardiaceae</taxon>
        <taxon>Nocardia</taxon>
    </lineage>
</organism>
<accession>A0A0H5PPB3</accession>
<evidence type="ECO:0000256" key="2">
    <source>
        <dbReference type="SAM" id="SignalP"/>
    </source>
</evidence>
<evidence type="ECO:0008006" key="5">
    <source>
        <dbReference type="Google" id="ProtNLM"/>
    </source>
</evidence>
<gene>
    <name evidence="3" type="ORF">ERS450000_05956</name>
</gene>
<evidence type="ECO:0000256" key="1">
    <source>
        <dbReference type="SAM" id="MobiDB-lite"/>
    </source>
</evidence>
<reference evidence="4" key="1">
    <citation type="submission" date="2015-03" db="EMBL/GenBank/DDBJ databases">
        <authorList>
            <consortium name="Pathogen Informatics"/>
        </authorList>
    </citation>
    <scope>NUCLEOTIDE SEQUENCE [LARGE SCALE GENOMIC DNA]</scope>
    <source>
        <strain evidence="4">NCTC11134</strain>
        <plasmid evidence="4">2</plasmid>
    </source>
</reference>
<keyword evidence="2" id="KW-0732">Signal</keyword>
<dbReference type="Proteomes" id="UP000057820">
    <property type="component" value="Plasmid 2"/>
</dbReference>
<dbReference type="RefSeq" id="WP_060594953.1">
    <property type="nucleotide sequence ID" value="NZ_CP031418.1"/>
</dbReference>
<evidence type="ECO:0000313" key="3">
    <source>
        <dbReference type="EMBL" id="CRY84291.1"/>
    </source>
</evidence>
<dbReference type="PROSITE" id="PS51257">
    <property type="entry name" value="PROKAR_LIPOPROTEIN"/>
    <property type="match status" value="1"/>
</dbReference>
<dbReference type="KEGG" id="nfr:ERS450000_05956"/>
<sequence>MTSMKALAVAAAVTLAALGLTACGDDRWCEHDDTDTRVADSYCAADTPGYEWEPDFDDHHQKKPAIKKPTPTKKAR</sequence>
<name>A0A0H5PPB3_NOCFR</name>
<protein>
    <recommendedName>
        <fullName evidence="5">Lipoprotein</fullName>
    </recommendedName>
</protein>
<feature type="chain" id="PRO_5038617915" description="Lipoprotein" evidence="2">
    <location>
        <begin position="23"/>
        <end position="76"/>
    </location>
</feature>
<dbReference type="EMBL" id="LN868939">
    <property type="protein sequence ID" value="CRY84291.1"/>
    <property type="molecule type" value="Genomic_DNA"/>
</dbReference>
<evidence type="ECO:0000313" key="4">
    <source>
        <dbReference type="Proteomes" id="UP000057820"/>
    </source>
</evidence>
<feature type="region of interest" description="Disordered" evidence="1">
    <location>
        <begin position="51"/>
        <end position="76"/>
    </location>
</feature>
<feature type="compositionally biased region" description="Basic residues" evidence="1">
    <location>
        <begin position="61"/>
        <end position="76"/>
    </location>
</feature>
<proteinExistence type="predicted"/>
<feature type="signal peptide" evidence="2">
    <location>
        <begin position="1"/>
        <end position="22"/>
    </location>
</feature>